<dbReference type="Proteomes" id="UP001279734">
    <property type="component" value="Unassembled WGS sequence"/>
</dbReference>
<proteinExistence type="predicted"/>
<dbReference type="AlphaFoldDB" id="A0AAD3T0U2"/>
<evidence type="ECO:0000313" key="1">
    <source>
        <dbReference type="EMBL" id="GMH20620.1"/>
    </source>
</evidence>
<dbReference type="EMBL" id="BSYO01000022">
    <property type="protein sequence ID" value="GMH20620.1"/>
    <property type="molecule type" value="Genomic_DNA"/>
</dbReference>
<name>A0AAD3T0U2_NEPGR</name>
<gene>
    <name evidence="1" type="ORF">Nepgr_022461</name>
</gene>
<evidence type="ECO:0000313" key="2">
    <source>
        <dbReference type="Proteomes" id="UP001279734"/>
    </source>
</evidence>
<protein>
    <submittedName>
        <fullName evidence="1">Uncharacterized protein</fullName>
    </submittedName>
</protein>
<keyword evidence="2" id="KW-1185">Reference proteome</keyword>
<sequence>MQERLIKLRSIIYAEENLVGEFQTEALRSKMEAESQVDLSDQVQSCPSGPFEQFCEEMEPKLKGYLWKTVFVAQISILHLRNIEEQKKKPEEKRFPSSTSLVDESRIFGRDSEREKIIVDLGTYRGKVIATRASQQEENCSTYRRWISCHYHCQFAWGWEDSPCTAGVQ</sequence>
<reference evidence="1" key="1">
    <citation type="submission" date="2023-05" db="EMBL/GenBank/DDBJ databases">
        <title>Nepenthes gracilis genome sequencing.</title>
        <authorList>
            <person name="Fukushima K."/>
        </authorList>
    </citation>
    <scope>NUCLEOTIDE SEQUENCE</scope>
    <source>
        <strain evidence="1">SING2019-196</strain>
    </source>
</reference>
<organism evidence="1 2">
    <name type="scientific">Nepenthes gracilis</name>
    <name type="common">Slender pitcher plant</name>
    <dbReference type="NCBI Taxonomy" id="150966"/>
    <lineage>
        <taxon>Eukaryota</taxon>
        <taxon>Viridiplantae</taxon>
        <taxon>Streptophyta</taxon>
        <taxon>Embryophyta</taxon>
        <taxon>Tracheophyta</taxon>
        <taxon>Spermatophyta</taxon>
        <taxon>Magnoliopsida</taxon>
        <taxon>eudicotyledons</taxon>
        <taxon>Gunneridae</taxon>
        <taxon>Pentapetalae</taxon>
        <taxon>Caryophyllales</taxon>
        <taxon>Nepenthaceae</taxon>
        <taxon>Nepenthes</taxon>
    </lineage>
</organism>
<comment type="caution">
    <text evidence="1">The sequence shown here is derived from an EMBL/GenBank/DDBJ whole genome shotgun (WGS) entry which is preliminary data.</text>
</comment>
<accession>A0AAD3T0U2</accession>